<dbReference type="Pfam" id="PF00578">
    <property type="entry name" value="AhpC-TSA"/>
    <property type="match status" value="1"/>
</dbReference>
<proteinExistence type="predicted"/>
<dbReference type="SUPFAM" id="SSF52833">
    <property type="entry name" value="Thioredoxin-like"/>
    <property type="match status" value="1"/>
</dbReference>
<comment type="caution">
    <text evidence="3">The sequence shown here is derived from an EMBL/GenBank/DDBJ whole genome shotgun (WGS) entry which is preliminary data.</text>
</comment>
<gene>
    <name evidence="3" type="ORF">ATN88_06860</name>
</gene>
<dbReference type="InterPro" id="IPR013766">
    <property type="entry name" value="Thioredoxin_domain"/>
</dbReference>
<keyword evidence="4" id="KW-1185">Reference proteome</keyword>
<feature type="domain" description="Thioredoxin" evidence="2">
    <location>
        <begin position="1"/>
        <end position="156"/>
    </location>
</feature>
<dbReference type="AlphaFoldDB" id="A0A135ID29"/>
<feature type="region of interest" description="Disordered" evidence="1">
    <location>
        <begin position="162"/>
        <end position="184"/>
    </location>
</feature>
<dbReference type="STRING" id="294935.ATN88_06860"/>
<dbReference type="InterPro" id="IPR036249">
    <property type="entry name" value="Thioredoxin-like_sf"/>
</dbReference>
<dbReference type="Proteomes" id="UP000070529">
    <property type="component" value="Unassembled WGS sequence"/>
</dbReference>
<dbReference type="PROSITE" id="PS51352">
    <property type="entry name" value="THIOREDOXIN_2"/>
    <property type="match status" value="1"/>
</dbReference>
<dbReference type="EMBL" id="LNTY01000006">
    <property type="protein sequence ID" value="KXF83372.1"/>
    <property type="molecule type" value="Genomic_DNA"/>
</dbReference>
<evidence type="ECO:0000313" key="3">
    <source>
        <dbReference type="EMBL" id="KXF83372.1"/>
    </source>
</evidence>
<dbReference type="GO" id="GO:0016491">
    <property type="term" value="F:oxidoreductase activity"/>
    <property type="evidence" value="ECO:0007669"/>
    <property type="project" value="InterPro"/>
</dbReference>
<dbReference type="InterPro" id="IPR050553">
    <property type="entry name" value="Thioredoxin_ResA/DsbE_sf"/>
</dbReference>
<feature type="compositionally biased region" description="Basic and acidic residues" evidence="1">
    <location>
        <begin position="170"/>
        <end position="184"/>
    </location>
</feature>
<dbReference type="Gene3D" id="3.40.30.10">
    <property type="entry name" value="Glutaredoxin"/>
    <property type="match status" value="1"/>
</dbReference>
<name>A0A135ID29_9GAMM</name>
<dbReference type="OrthoDB" id="9811352at2"/>
<accession>A0A135ID29</accession>
<evidence type="ECO:0000259" key="2">
    <source>
        <dbReference type="PROSITE" id="PS51352"/>
    </source>
</evidence>
<evidence type="ECO:0000256" key="1">
    <source>
        <dbReference type="SAM" id="MobiDB-lite"/>
    </source>
</evidence>
<dbReference type="RefSeq" id="WP_067411659.1">
    <property type="nucleotide sequence ID" value="NZ_LNTY01000006.1"/>
</dbReference>
<protein>
    <submittedName>
        <fullName evidence="3">Alkyl hydroperoxide reductase</fullName>
    </submittedName>
</protein>
<organism evidence="3 4">
    <name type="scientific">Enterovibrio coralii</name>
    <dbReference type="NCBI Taxonomy" id="294935"/>
    <lineage>
        <taxon>Bacteria</taxon>
        <taxon>Pseudomonadati</taxon>
        <taxon>Pseudomonadota</taxon>
        <taxon>Gammaproteobacteria</taxon>
        <taxon>Vibrionales</taxon>
        <taxon>Vibrionaceae</taxon>
        <taxon>Enterovibrio</taxon>
    </lineage>
</organism>
<dbReference type="GO" id="GO:0016209">
    <property type="term" value="F:antioxidant activity"/>
    <property type="evidence" value="ECO:0007669"/>
    <property type="project" value="InterPro"/>
</dbReference>
<sequence length="184" mass="20594">MLNNNVGREFNLNVSQWFNTEKDLHIADFKGKVVVIYVFQMLCPGCVSHGLPLAKNIQQSFREDDVQVIGLHSVFEHHDVMTPKALQAFIHEYRLTFPVAVDKPSEFSHLPETMKSYQFGGTPTILVIDQLGKMRLNHFGSINELQLGAIIGSLLAEDVSQRANGQNTPEENHQTGCDEKGCSV</sequence>
<dbReference type="PANTHER" id="PTHR42852">
    <property type="entry name" value="THIOL:DISULFIDE INTERCHANGE PROTEIN DSBE"/>
    <property type="match status" value="1"/>
</dbReference>
<dbReference type="PANTHER" id="PTHR42852:SF13">
    <property type="entry name" value="PROTEIN DIPZ"/>
    <property type="match status" value="1"/>
</dbReference>
<dbReference type="InterPro" id="IPR000866">
    <property type="entry name" value="AhpC/TSA"/>
</dbReference>
<reference evidence="3 4" key="1">
    <citation type="submission" date="2015-11" db="EMBL/GenBank/DDBJ databases">
        <title>Genomic Taxonomy of the Vibrionaceae.</title>
        <authorList>
            <person name="Gomez-Gil B."/>
            <person name="Enciso-Ibarra J."/>
        </authorList>
    </citation>
    <scope>NUCLEOTIDE SEQUENCE [LARGE SCALE GENOMIC DNA]</scope>
    <source>
        <strain evidence="3 4">CAIM 912</strain>
    </source>
</reference>
<evidence type="ECO:0000313" key="4">
    <source>
        <dbReference type="Proteomes" id="UP000070529"/>
    </source>
</evidence>